<dbReference type="GeneID" id="14335149"/>
<dbReference type="EMBL" id="AOIE01000066">
    <property type="protein sequence ID" value="ELY74911.1"/>
    <property type="molecule type" value="Genomic_DNA"/>
</dbReference>
<dbReference type="HOGENOM" id="CLU_2839463_0_0_2"/>
<reference evidence="3" key="1">
    <citation type="submission" date="2012-02" db="EMBL/GenBank/DDBJ databases">
        <title>Complete sequence of chromosome of Natrinema pellirubrum DSM 15624.</title>
        <authorList>
            <person name="Lucas S."/>
            <person name="Han J."/>
            <person name="Lapidus A."/>
            <person name="Cheng J.-F."/>
            <person name="Goodwin L."/>
            <person name="Pitluck S."/>
            <person name="Peters L."/>
            <person name="Teshima H."/>
            <person name="Detter J.C."/>
            <person name="Han C."/>
            <person name="Tapia R."/>
            <person name="Land M."/>
            <person name="Hauser L."/>
            <person name="Kyrpides N."/>
            <person name="Ivanova N."/>
            <person name="Pagani I."/>
            <person name="Sproer C."/>
            <person name="Anderson I."/>
            <person name="Woyke T."/>
        </authorList>
    </citation>
    <scope>NUCLEOTIDE SEQUENCE [LARGE SCALE GENOMIC DNA]</scope>
    <source>
        <strain evidence="3">DSM 15624 / JCM 10476 / NCIMB 786</strain>
    </source>
</reference>
<accession>L0JH20</accession>
<dbReference type="AlphaFoldDB" id="L0JH20"/>
<gene>
    <name evidence="1" type="ordered locus">Natpe_0690</name>
    <name evidence="2" type="ORF">C488_10688</name>
</gene>
<dbReference type="SUPFAM" id="SSF46785">
    <property type="entry name" value="Winged helix' DNA-binding domain"/>
    <property type="match status" value="1"/>
</dbReference>
<dbReference type="InterPro" id="IPR036390">
    <property type="entry name" value="WH_DNA-bd_sf"/>
</dbReference>
<dbReference type="OrthoDB" id="177427at2157"/>
<name>L0JH20_NATP1</name>
<dbReference type="Proteomes" id="UP000011593">
    <property type="component" value="Unassembled WGS sequence"/>
</dbReference>
<proteinExistence type="predicted"/>
<sequence length="65" mass="7281">MSDLERVKAAIVDELEGERYTHTALRERVADEYDCSEAAVSRAISALHDAGVIEHKQGFFELTDD</sequence>
<protein>
    <submittedName>
        <fullName evidence="1">Uncharacterized protein</fullName>
    </submittedName>
</protein>
<dbReference type="EMBL" id="CP003372">
    <property type="protein sequence ID" value="AGB30614.1"/>
    <property type="molecule type" value="Genomic_DNA"/>
</dbReference>
<dbReference type="Proteomes" id="UP000010843">
    <property type="component" value="Chromosome"/>
</dbReference>
<dbReference type="STRING" id="797303.Natpe_0690"/>
<dbReference type="RefSeq" id="WP_006181510.1">
    <property type="nucleotide sequence ID" value="NC_019962.1"/>
</dbReference>
<organism evidence="1 3">
    <name type="scientific">Natrinema pellirubrum (strain DSM 15624 / CIP 106293 / JCM 10476 / NCIMB 786 / 157)</name>
    <dbReference type="NCBI Taxonomy" id="797303"/>
    <lineage>
        <taxon>Archaea</taxon>
        <taxon>Methanobacteriati</taxon>
        <taxon>Methanobacteriota</taxon>
        <taxon>Stenosarchaea group</taxon>
        <taxon>Halobacteria</taxon>
        <taxon>Halobacteriales</taxon>
        <taxon>Natrialbaceae</taxon>
        <taxon>Natrinema</taxon>
    </lineage>
</organism>
<dbReference type="PATRIC" id="fig|797303.5.peg.2153"/>
<reference evidence="2 4" key="3">
    <citation type="journal article" date="2014" name="PLoS Genet.">
        <title>Phylogenetically driven sequencing of extremely halophilic archaea reveals strategies for static and dynamic osmo-response.</title>
        <authorList>
            <person name="Becker E.A."/>
            <person name="Seitzer P.M."/>
            <person name="Tritt A."/>
            <person name="Larsen D."/>
            <person name="Krusor M."/>
            <person name="Yao A.I."/>
            <person name="Wu D."/>
            <person name="Madern D."/>
            <person name="Eisen J.A."/>
            <person name="Darling A.E."/>
            <person name="Facciotti M.T."/>
        </authorList>
    </citation>
    <scope>NUCLEOTIDE SEQUENCE [LARGE SCALE GENOMIC DNA]</scope>
    <source>
        <strain evidence="2 4">DSM 15624</strain>
    </source>
</reference>
<evidence type="ECO:0000313" key="3">
    <source>
        <dbReference type="Proteomes" id="UP000010843"/>
    </source>
</evidence>
<keyword evidence="4" id="KW-1185">Reference proteome</keyword>
<dbReference type="KEGG" id="npe:Natpe_0690"/>
<reference evidence="1" key="2">
    <citation type="submission" date="2012-02" db="EMBL/GenBank/DDBJ databases">
        <title>Complete sequence of chromosome of Natrinema pellirubrum DSM 15624.</title>
        <authorList>
            <consortium name="US DOE Joint Genome Institute"/>
            <person name="Lucas S."/>
            <person name="Han J."/>
            <person name="Lapidus A."/>
            <person name="Cheng J.-F."/>
            <person name="Goodwin L."/>
            <person name="Pitluck S."/>
            <person name="Peters L."/>
            <person name="Teshima H."/>
            <person name="Detter J.C."/>
            <person name="Han C."/>
            <person name="Tapia R."/>
            <person name="Land M."/>
            <person name="Hauser L."/>
            <person name="Kyrpides N."/>
            <person name="Ivanova N."/>
            <person name="Pagani I."/>
            <person name="Sproer C."/>
            <person name="Anderson I."/>
            <person name="Woyke T."/>
        </authorList>
    </citation>
    <scope>NUCLEOTIDE SEQUENCE</scope>
    <source>
        <strain evidence="1">DSM 15624</strain>
    </source>
</reference>
<evidence type="ECO:0000313" key="1">
    <source>
        <dbReference type="EMBL" id="AGB30614.1"/>
    </source>
</evidence>
<evidence type="ECO:0000313" key="2">
    <source>
        <dbReference type="EMBL" id="ELY74911.1"/>
    </source>
</evidence>
<evidence type="ECO:0000313" key="4">
    <source>
        <dbReference type="Proteomes" id="UP000011593"/>
    </source>
</evidence>